<reference evidence="2" key="1">
    <citation type="submission" date="2023-10" db="EMBL/GenBank/DDBJ databases">
        <authorList>
            <person name="Chen Y."/>
            <person name="Shah S."/>
            <person name="Dougan E. K."/>
            <person name="Thang M."/>
            <person name="Chan C."/>
        </authorList>
    </citation>
    <scope>NUCLEOTIDE SEQUENCE [LARGE SCALE GENOMIC DNA]</scope>
</reference>
<gene>
    <name evidence="2" type="ORF">PCOR1329_LOCUS75864</name>
</gene>
<keyword evidence="3" id="KW-1185">Reference proteome</keyword>
<protein>
    <submittedName>
        <fullName evidence="2">Uncharacterized protein</fullName>
    </submittedName>
</protein>
<proteinExistence type="predicted"/>
<organism evidence="2 3">
    <name type="scientific">Prorocentrum cordatum</name>
    <dbReference type="NCBI Taxonomy" id="2364126"/>
    <lineage>
        <taxon>Eukaryota</taxon>
        <taxon>Sar</taxon>
        <taxon>Alveolata</taxon>
        <taxon>Dinophyceae</taxon>
        <taxon>Prorocentrales</taxon>
        <taxon>Prorocentraceae</taxon>
        <taxon>Prorocentrum</taxon>
    </lineage>
</organism>
<evidence type="ECO:0000313" key="3">
    <source>
        <dbReference type="Proteomes" id="UP001189429"/>
    </source>
</evidence>
<feature type="region of interest" description="Disordered" evidence="1">
    <location>
        <begin position="104"/>
        <end position="123"/>
    </location>
</feature>
<accession>A0ABN9XDW2</accession>
<dbReference type="EMBL" id="CAUYUJ010020386">
    <property type="protein sequence ID" value="CAK0897792.1"/>
    <property type="molecule type" value="Genomic_DNA"/>
</dbReference>
<sequence>MGLTTAGTCWTTRSWCGGARSSVTAAASPLAGTPYDFKNVKGNGVAEQSVFWGLDTLGNGANNWEDEEKDHGPNPAGGGLYGHVGGGDLGSDVYDLDDHDEEFTSGIPDVLAAPPRPSLDAEPDVVTNSTVIGAKDGDELTGERYREKLERCWALFYGSGRSSDKAKAMEEVKAMLAVGADW</sequence>
<dbReference type="Proteomes" id="UP001189429">
    <property type="component" value="Unassembled WGS sequence"/>
</dbReference>
<evidence type="ECO:0000256" key="1">
    <source>
        <dbReference type="SAM" id="MobiDB-lite"/>
    </source>
</evidence>
<evidence type="ECO:0000313" key="2">
    <source>
        <dbReference type="EMBL" id="CAK0897792.1"/>
    </source>
</evidence>
<comment type="caution">
    <text evidence="2">The sequence shown here is derived from an EMBL/GenBank/DDBJ whole genome shotgun (WGS) entry which is preliminary data.</text>
</comment>
<name>A0ABN9XDW2_9DINO</name>